<dbReference type="InterPro" id="IPR036457">
    <property type="entry name" value="PPM-type-like_dom_sf"/>
</dbReference>
<dbReference type="SMART" id="SM00331">
    <property type="entry name" value="PP2C_SIG"/>
    <property type="match status" value="1"/>
</dbReference>
<dbReference type="Pfam" id="PF07228">
    <property type="entry name" value="SpoIIE"/>
    <property type="match status" value="1"/>
</dbReference>
<sequence length="442" mass="46598">MSSPQAHPEFQPRLVPAQSDGRTGCGELDYGSLFRAVPSPCVVLDAALVIQDCNDAYLKAVSRSRKELVGTSLDDALPSQPAGPETVAGSEPVADTVRRAVRSALDTGRSVVVGLQRYEIDAGRSEAETGGRHYWIGTAVPVPTSSGTRRHVLYNVHDVTSLVPHLATALSEPLEPAGRQARAAVVAATAVAEQSQLFDLALETQRQLGIAVQEVMLPAEVPLSVREAVEIAVRYQPASDALRVGGDWYDVADLGQGRLAVAVGDVVGHGLRAAAIMGQLRSALSALTVADVGPAAAMTALDRVARHSPDATASTAVKVVIDPALDLAIYSSAGHLPPLILREDGTIHTMNQALGPPLAVTQKVVSRPLGTAMLRAGDTMVLYTDGLVERRGEALDVGIARLADALVRLRELDVDSIADRLLSELPPRSSLRDDIALIVLRV</sequence>
<dbReference type="PANTHER" id="PTHR43156">
    <property type="entry name" value="STAGE II SPORULATION PROTEIN E-RELATED"/>
    <property type="match status" value="1"/>
</dbReference>
<evidence type="ECO:0000259" key="3">
    <source>
        <dbReference type="SMART" id="SM00331"/>
    </source>
</evidence>
<dbReference type="InterPro" id="IPR052016">
    <property type="entry name" value="Bact_Sigma-Reg"/>
</dbReference>
<feature type="region of interest" description="Disordered" evidence="2">
    <location>
        <begin position="1"/>
        <end position="21"/>
    </location>
</feature>
<dbReference type="InterPro" id="IPR001932">
    <property type="entry name" value="PPM-type_phosphatase-like_dom"/>
</dbReference>
<protein>
    <submittedName>
        <fullName evidence="4">PP2C family protein-serine/threonine phosphatase</fullName>
        <ecNumber evidence="4">3.1.3.16</ecNumber>
    </submittedName>
</protein>
<dbReference type="InterPro" id="IPR000014">
    <property type="entry name" value="PAS"/>
</dbReference>
<dbReference type="RefSeq" id="WP_386051091.1">
    <property type="nucleotide sequence ID" value="NZ_JBHTKH010000002.1"/>
</dbReference>
<gene>
    <name evidence="4" type="ORF">ACFQ2V_04365</name>
</gene>
<dbReference type="InterPro" id="IPR013656">
    <property type="entry name" value="PAS_4"/>
</dbReference>
<dbReference type="PANTHER" id="PTHR43156:SF2">
    <property type="entry name" value="STAGE II SPORULATION PROTEIN E"/>
    <property type="match status" value="1"/>
</dbReference>
<keyword evidence="1 4" id="KW-0378">Hydrolase</keyword>
<feature type="region of interest" description="Disordered" evidence="2">
    <location>
        <begin position="72"/>
        <end position="94"/>
    </location>
</feature>
<dbReference type="SUPFAM" id="SSF81606">
    <property type="entry name" value="PP2C-like"/>
    <property type="match status" value="1"/>
</dbReference>
<organism evidence="4 5">
    <name type="scientific">Terrabacter terrigena</name>
    <dbReference type="NCBI Taxonomy" id="574718"/>
    <lineage>
        <taxon>Bacteria</taxon>
        <taxon>Bacillati</taxon>
        <taxon>Actinomycetota</taxon>
        <taxon>Actinomycetes</taxon>
        <taxon>Micrococcales</taxon>
        <taxon>Intrasporangiaceae</taxon>
        <taxon>Terrabacter</taxon>
    </lineage>
</organism>
<name>A0ABW3MTG0_9MICO</name>
<dbReference type="CDD" id="cd00130">
    <property type="entry name" value="PAS"/>
    <property type="match status" value="1"/>
</dbReference>
<dbReference type="GO" id="GO:0004722">
    <property type="term" value="F:protein serine/threonine phosphatase activity"/>
    <property type="evidence" value="ECO:0007669"/>
    <property type="project" value="UniProtKB-EC"/>
</dbReference>
<dbReference type="SUPFAM" id="SSF55785">
    <property type="entry name" value="PYP-like sensor domain (PAS domain)"/>
    <property type="match status" value="1"/>
</dbReference>
<dbReference type="EC" id="3.1.3.16" evidence="4"/>
<reference evidence="5" key="1">
    <citation type="journal article" date="2019" name="Int. J. Syst. Evol. Microbiol.">
        <title>The Global Catalogue of Microorganisms (GCM) 10K type strain sequencing project: providing services to taxonomists for standard genome sequencing and annotation.</title>
        <authorList>
            <consortium name="The Broad Institute Genomics Platform"/>
            <consortium name="The Broad Institute Genome Sequencing Center for Infectious Disease"/>
            <person name="Wu L."/>
            <person name="Ma J."/>
        </authorList>
    </citation>
    <scope>NUCLEOTIDE SEQUENCE [LARGE SCALE GENOMIC DNA]</scope>
    <source>
        <strain evidence="5">CCUG 57508</strain>
    </source>
</reference>
<evidence type="ECO:0000313" key="5">
    <source>
        <dbReference type="Proteomes" id="UP001597046"/>
    </source>
</evidence>
<evidence type="ECO:0000313" key="4">
    <source>
        <dbReference type="EMBL" id="MFD1053532.1"/>
    </source>
</evidence>
<dbReference type="InterPro" id="IPR035965">
    <property type="entry name" value="PAS-like_dom_sf"/>
</dbReference>
<proteinExistence type="predicted"/>
<comment type="caution">
    <text evidence="4">The sequence shown here is derived from an EMBL/GenBank/DDBJ whole genome shotgun (WGS) entry which is preliminary data.</text>
</comment>
<dbReference type="Pfam" id="PF08448">
    <property type="entry name" value="PAS_4"/>
    <property type="match status" value="1"/>
</dbReference>
<dbReference type="Proteomes" id="UP001597046">
    <property type="component" value="Unassembled WGS sequence"/>
</dbReference>
<evidence type="ECO:0000256" key="1">
    <source>
        <dbReference type="ARBA" id="ARBA00022801"/>
    </source>
</evidence>
<feature type="domain" description="PPM-type phosphatase" evidence="3">
    <location>
        <begin position="229"/>
        <end position="442"/>
    </location>
</feature>
<keyword evidence="5" id="KW-1185">Reference proteome</keyword>
<dbReference type="Gene3D" id="3.30.450.20">
    <property type="entry name" value="PAS domain"/>
    <property type="match status" value="1"/>
</dbReference>
<accession>A0ABW3MTG0</accession>
<dbReference type="EMBL" id="JBHTKH010000002">
    <property type="protein sequence ID" value="MFD1053532.1"/>
    <property type="molecule type" value="Genomic_DNA"/>
</dbReference>
<evidence type="ECO:0000256" key="2">
    <source>
        <dbReference type="SAM" id="MobiDB-lite"/>
    </source>
</evidence>
<dbReference type="Gene3D" id="3.60.40.10">
    <property type="entry name" value="PPM-type phosphatase domain"/>
    <property type="match status" value="1"/>
</dbReference>